<keyword evidence="1" id="KW-0175">Coiled coil</keyword>
<gene>
    <name evidence="3" type="ORF">BSAL_09995</name>
</gene>
<evidence type="ECO:0000256" key="2">
    <source>
        <dbReference type="SAM" id="MobiDB-lite"/>
    </source>
</evidence>
<accession>A0A0S4JBF8</accession>
<proteinExistence type="predicted"/>
<keyword evidence="4" id="KW-1185">Reference proteome</keyword>
<feature type="coiled-coil region" evidence="1">
    <location>
        <begin position="440"/>
        <end position="545"/>
    </location>
</feature>
<sequence>MGRPRFLKVIACVPAEYDIAHQTVEDVLQLPKLQQNRLGHDRRGMDVELLHSRDPIGALAMASKIAVLTSQRSADDDDAVTSSSSPTNRECRENTSVVLGKLSSRYLLVPTVPSRSLVESFVSRDARRGAAADVILTIGLFAFPAQSLQQEPPLSLAVPLATSTRLIEQHSLQAAARERAAVSLESYLPAGGLRIGRQRYFEDGFVEIRSVVEYDALIDALFHSPSFQRVLPFCSVQVVLKRVLPERSSSLPMGADRGRPVMAPLALDTLWLLAPRHAAEFASTRTTHHPTVVTQSTRHYSVGPAAHCAAPHIASVMITATSMRDLLDQSSWVHDVVLGGSVASSKYFTPVEETYSDSTWLLAQPQRQPYHQDQQQTAERAGADDVRRARDAQSLQEELFVDPTAATIATLGTELERLGKQLDAGESTFQKSLATRTTEAARLKRSKDQLSELSVTLEQQRAAKEEADKRRKELVIDLTSLRGDVASLQRGLEQLVVQMQNAQELQSKSAMTIEERRSALAAQHAQEMTQLSRDIKKEAAQVEQSLRSDERHHHEIIASEIAHLNEVHASKHLEWKQHEAALTKGMSTDAESLVSLDALAKQLTTVEHYKEKLLHQLRGMISAEHATIAATGGPLQQVVEAHATLCDEAEREVHLQERRFKERTDALTSLQAAATQNHADIDLLGKDVSEATASRKFRTSNLHDDAVAVWWDMFASLVEMERDHRTRIDALESSGRSSWLMQESDSWVNALHSSEMRFTEEARERCHEDVFGIRTRIKQWETQCEETRQHRDRCVARTEATRSKHMALRDELLGHLESIRGEEHNLLMFLEGKPMASTGATFPTLEEDQRQVTSSIERLRAALATGTVVRIRGEVSKKQQRGAFAAQLSKNLHLTVQDMIQRVESLTAHAREAQSESEDLLRGASSRLQVMESELEERKIILQRVVDQTAGVEKDLREVTSDAASASEEILARKSRHEAARRQLQTDFIAARETAMLHRAEGHAHIRKLEQEEETLTEKLVAATKSLRDLEDLRNDLELQNPQATKDALELRIQREISRQDELQTILEIEMQAASTVLRQQQQQQKPPIAMSIGDAGFNADMLSLLSNTNPLLPQAAAATPFRIHRASFDDASSSQLPQQHTHLMSPSL</sequence>
<reference evidence="4" key="1">
    <citation type="submission" date="2015-09" db="EMBL/GenBank/DDBJ databases">
        <authorList>
            <consortium name="Pathogen Informatics"/>
        </authorList>
    </citation>
    <scope>NUCLEOTIDE SEQUENCE [LARGE SCALE GENOMIC DNA]</scope>
    <source>
        <strain evidence="4">Lake Konstanz</strain>
    </source>
</reference>
<dbReference type="AlphaFoldDB" id="A0A0S4JBF8"/>
<dbReference type="VEuPathDB" id="TriTrypDB:BSAL_09995"/>
<feature type="compositionally biased region" description="Low complexity" evidence="2">
    <location>
        <begin position="366"/>
        <end position="376"/>
    </location>
</feature>
<dbReference type="EMBL" id="CYKH01001509">
    <property type="protein sequence ID" value="CUG87423.1"/>
    <property type="molecule type" value="Genomic_DNA"/>
</dbReference>
<feature type="region of interest" description="Disordered" evidence="2">
    <location>
        <begin position="366"/>
        <end position="389"/>
    </location>
</feature>
<feature type="region of interest" description="Disordered" evidence="2">
    <location>
        <begin position="1130"/>
        <end position="1149"/>
    </location>
</feature>
<protein>
    <submittedName>
        <fullName evidence="3">Kinesin, putative</fullName>
    </submittedName>
</protein>
<organism evidence="3 4">
    <name type="scientific">Bodo saltans</name>
    <name type="common">Flagellated protozoan</name>
    <dbReference type="NCBI Taxonomy" id="75058"/>
    <lineage>
        <taxon>Eukaryota</taxon>
        <taxon>Discoba</taxon>
        <taxon>Euglenozoa</taxon>
        <taxon>Kinetoplastea</taxon>
        <taxon>Metakinetoplastina</taxon>
        <taxon>Eubodonida</taxon>
        <taxon>Bodonidae</taxon>
        <taxon>Bodo</taxon>
    </lineage>
</organism>
<evidence type="ECO:0000256" key="1">
    <source>
        <dbReference type="SAM" id="Coils"/>
    </source>
</evidence>
<dbReference type="Proteomes" id="UP000051952">
    <property type="component" value="Unassembled WGS sequence"/>
</dbReference>
<feature type="compositionally biased region" description="Polar residues" evidence="2">
    <location>
        <begin position="1131"/>
        <end position="1149"/>
    </location>
</feature>
<evidence type="ECO:0000313" key="3">
    <source>
        <dbReference type="EMBL" id="CUG87423.1"/>
    </source>
</evidence>
<evidence type="ECO:0000313" key="4">
    <source>
        <dbReference type="Proteomes" id="UP000051952"/>
    </source>
</evidence>
<feature type="coiled-coil region" evidence="1">
    <location>
        <begin position="1006"/>
        <end position="1047"/>
    </location>
</feature>
<name>A0A0S4JBF8_BODSA</name>